<dbReference type="GO" id="GO:0000917">
    <property type="term" value="P:division septum assembly"/>
    <property type="evidence" value="ECO:0007669"/>
    <property type="project" value="TreeGrafter"/>
</dbReference>
<dbReference type="InterPro" id="IPR036765">
    <property type="entry name" value="ZipA_FtsZ-bd_C_sf"/>
</dbReference>
<accession>A0AAW8CCJ3</accession>
<evidence type="ECO:0000256" key="5">
    <source>
        <dbReference type="ARBA" id="ARBA00022989"/>
    </source>
</evidence>
<dbReference type="Gene3D" id="3.30.1400.10">
    <property type="entry name" value="ZipA, C-terminal FtsZ-binding domain"/>
    <property type="match status" value="1"/>
</dbReference>
<reference evidence="12 13" key="1">
    <citation type="journal article" date="2023" name="Front. Microbiol.">
        <title>Phylogeography and host specificity of Pasteurellaceae pathogenic to sea-farmed fish in the north-east Atlantic.</title>
        <authorList>
            <person name="Gulla S."/>
            <person name="Colquhoun D.J."/>
            <person name="Olsen A.B."/>
            <person name="Spilsberg B."/>
            <person name="Lagesen K."/>
            <person name="Aakesson C.P."/>
            <person name="Strom S."/>
            <person name="Manji F."/>
            <person name="Birkbeck T.H."/>
            <person name="Nilsen H.K."/>
        </authorList>
    </citation>
    <scope>NUCLEOTIDE SEQUENCE [LARGE SCALE GENOMIC DNA]</scope>
    <source>
        <strain evidence="12 13">NVIB3131</strain>
    </source>
</reference>
<evidence type="ECO:0000256" key="2">
    <source>
        <dbReference type="ARBA" id="ARBA00022519"/>
    </source>
</evidence>
<name>A0AAW8CCJ3_9PAST</name>
<dbReference type="RefSeq" id="WP_306351877.1">
    <property type="nucleotide sequence ID" value="NZ_JASAWV010000022.1"/>
</dbReference>
<feature type="compositionally biased region" description="Polar residues" evidence="10">
    <location>
        <begin position="68"/>
        <end position="86"/>
    </location>
</feature>
<evidence type="ECO:0000256" key="10">
    <source>
        <dbReference type="SAM" id="MobiDB-lite"/>
    </source>
</evidence>
<evidence type="ECO:0000256" key="8">
    <source>
        <dbReference type="HAMAP-Rule" id="MF_00509"/>
    </source>
</evidence>
<keyword evidence="4 8" id="KW-0812">Transmembrane</keyword>
<evidence type="ECO:0000256" key="3">
    <source>
        <dbReference type="ARBA" id="ARBA00022618"/>
    </source>
</evidence>
<dbReference type="SMART" id="SM00771">
    <property type="entry name" value="ZipA_C"/>
    <property type="match status" value="1"/>
</dbReference>
<evidence type="ECO:0000259" key="11">
    <source>
        <dbReference type="SMART" id="SM00771"/>
    </source>
</evidence>
<dbReference type="PANTHER" id="PTHR38685:SF1">
    <property type="entry name" value="CELL DIVISION PROTEIN ZIPA"/>
    <property type="match status" value="1"/>
</dbReference>
<keyword evidence="5 8" id="KW-1133">Transmembrane helix</keyword>
<keyword evidence="2 8" id="KW-0997">Cell inner membrane</keyword>
<organism evidence="12 13">
    <name type="scientific">Phocoenobacter atlanticus subsp. atlanticus</name>
    <dbReference type="NCBI Taxonomy" id="3061285"/>
    <lineage>
        <taxon>Bacteria</taxon>
        <taxon>Pseudomonadati</taxon>
        <taxon>Pseudomonadota</taxon>
        <taxon>Gammaproteobacteria</taxon>
        <taxon>Pasteurellales</taxon>
        <taxon>Pasteurellaceae</taxon>
        <taxon>Phocoenobacter</taxon>
        <taxon>Phocoenobacter atlanticus</taxon>
    </lineage>
</organism>
<feature type="region of interest" description="Disordered" evidence="10">
    <location>
        <begin position="63"/>
        <end position="89"/>
    </location>
</feature>
<dbReference type="AlphaFoldDB" id="A0AAW8CCJ3"/>
<protein>
    <recommendedName>
        <fullName evidence="8 9">Cell division protein ZipA</fullName>
    </recommendedName>
</protein>
<feature type="domain" description="ZipA C-terminal FtsZ-binding" evidence="11">
    <location>
        <begin position="150"/>
        <end position="279"/>
    </location>
</feature>
<evidence type="ECO:0000256" key="4">
    <source>
        <dbReference type="ARBA" id="ARBA00022692"/>
    </source>
</evidence>
<evidence type="ECO:0000256" key="1">
    <source>
        <dbReference type="ARBA" id="ARBA00022475"/>
    </source>
</evidence>
<proteinExistence type="inferred from homology"/>
<keyword evidence="6 8" id="KW-0472">Membrane</keyword>
<dbReference type="PANTHER" id="PTHR38685">
    <property type="entry name" value="CELL DIVISION PROTEIN ZIPA"/>
    <property type="match status" value="1"/>
</dbReference>
<dbReference type="NCBIfam" id="TIGR02205">
    <property type="entry name" value="septum_zipA"/>
    <property type="match status" value="1"/>
</dbReference>
<dbReference type="GO" id="GO:0032153">
    <property type="term" value="C:cell division site"/>
    <property type="evidence" value="ECO:0007669"/>
    <property type="project" value="UniProtKB-UniRule"/>
</dbReference>
<evidence type="ECO:0000256" key="6">
    <source>
        <dbReference type="ARBA" id="ARBA00023136"/>
    </source>
</evidence>
<gene>
    <name evidence="8 12" type="primary">zipA</name>
    <name evidence="12" type="ORF">QJU57_07795</name>
</gene>
<sequence length="280" mass="32226">MELSIIFFILAGILITLLIGYSILSSRREKSHIFENDFSSRPQQPITPLNELSFSHLSQNEKYDNVQDDTSTKQLSENNENSTVEKSVNKIKIRLNNKKNAKEKEKQKQKVEERQLSLFNTQDTIKNEEEEVEVEKQAPEVTQTQEKTTEEKIITLYLVAPENKEFSGEEIVQKLEEMGFQYGEHKIFHRHIDNSASPIIFSVANMMQPGVFDLDKIHSFSTIGLLFFMYIPSAGNDVTNLRLMISTVESLSKSLGGFVLNDQQALFDKQSHSEYIRRVQ</sequence>
<dbReference type="EMBL" id="JASAXT010000013">
    <property type="protein sequence ID" value="MDP8148973.1"/>
    <property type="molecule type" value="Genomic_DNA"/>
</dbReference>
<dbReference type="GO" id="GO:0043093">
    <property type="term" value="P:FtsZ-dependent cytokinesis"/>
    <property type="evidence" value="ECO:0007669"/>
    <property type="project" value="UniProtKB-UniRule"/>
</dbReference>
<keyword evidence="1 8" id="KW-1003">Cell membrane</keyword>
<keyword evidence="13" id="KW-1185">Reference proteome</keyword>
<dbReference type="SUPFAM" id="SSF64383">
    <property type="entry name" value="Cell-division protein ZipA, C-terminal domain"/>
    <property type="match status" value="1"/>
</dbReference>
<comment type="subunit">
    <text evidence="8">Interacts with FtsZ via their C-terminal domains.</text>
</comment>
<keyword evidence="7 8" id="KW-0131">Cell cycle</keyword>
<dbReference type="Proteomes" id="UP001226020">
    <property type="component" value="Unassembled WGS sequence"/>
</dbReference>
<dbReference type="InterPro" id="IPR011919">
    <property type="entry name" value="Cell_div_ZipA"/>
</dbReference>
<comment type="subcellular location">
    <subcellularLocation>
        <location evidence="8">Cell inner membrane</location>
        <topology evidence="8">Single-pass type I membrane protein</topology>
    </subcellularLocation>
    <text evidence="8">Localizes to the Z ring in an FtsZ-dependent manner.</text>
</comment>
<feature type="transmembrane region" description="Helical" evidence="8">
    <location>
        <begin position="6"/>
        <end position="24"/>
    </location>
</feature>
<dbReference type="HAMAP" id="MF_00509">
    <property type="entry name" value="ZipA"/>
    <property type="match status" value="1"/>
</dbReference>
<evidence type="ECO:0000256" key="7">
    <source>
        <dbReference type="ARBA" id="ARBA00023306"/>
    </source>
</evidence>
<evidence type="ECO:0000313" key="13">
    <source>
        <dbReference type="Proteomes" id="UP001226020"/>
    </source>
</evidence>
<dbReference type="Pfam" id="PF04354">
    <property type="entry name" value="ZipA_C"/>
    <property type="match status" value="1"/>
</dbReference>
<comment type="similarity">
    <text evidence="8 9">Belongs to the ZipA family.</text>
</comment>
<comment type="function">
    <text evidence="8 9">Essential cell division protein that stabilizes the FtsZ protofilaments by cross-linking them and that serves as a cytoplasmic membrane anchor for the Z ring. Also required for the recruitment to the septal ring of downstream cell division proteins.</text>
</comment>
<comment type="caution">
    <text evidence="12">The sequence shown here is derived from an EMBL/GenBank/DDBJ whole genome shotgun (WGS) entry which is preliminary data.</text>
</comment>
<dbReference type="GO" id="GO:0005886">
    <property type="term" value="C:plasma membrane"/>
    <property type="evidence" value="ECO:0007669"/>
    <property type="project" value="UniProtKB-SubCell"/>
</dbReference>
<keyword evidence="3 8" id="KW-0132">Cell division</keyword>
<dbReference type="InterPro" id="IPR007449">
    <property type="entry name" value="ZipA_FtsZ-bd_C"/>
</dbReference>
<evidence type="ECO:0000256" key="9">
    <source>
        <dbReference type="RuleBase" id="RU003612"/>
    </source>
</evidence>
<evidence type="ECO:0000313" key="12">
    <source>
        <dbReference type="EMBL" id="MDP8148973.1"/>
    </source>
</evidence>